<comment type="similarity">
    <text evidence="1 5">Belongs to the AB hydrolase superfamily.</text>
</comment>
<evidence type="ECO:0000256" key="3">
    <source>
        <dbReference type="ARBA" id="ARBA00022801"/>
    </source>
</evidence>
<evidence type="ECO:0000256" key="6">
    <source>
        <dbReference type="PIRSR" id="PIRSR022950-1"/>
    </source>
</evidence>
<keyword evidence="3 5" id="KW-0378">Hydrolase</keyword>
<dbReference type="Pfam" id="PF12697">
    <property type="entry name" value="Abhydrolase_6"/>
    <property type="match status" value="1"/>
</dbReference>
<dbReference type="Proteomes" id="UP000694867">
    <property type="component" value="Unplaced"/>
</dbReference>
<dbReference type="KEGG" id="goe:100901237"/>
<comment type="catalytic activity">
    <reaction evidence="4">
        <text>[phosphatase 2A protein]-C-terminal L-leucine methyl ester + H2O = [phosphatase 2A protein]-C-terminal L-leucine + methanol + H(+)</text>
        <dbReference type="Rhea" id="RHEA:48548"/>
        <dbReference type="Rhea" id="RHEA-COMP:12134"/>
        <dbReference type="Rhea" id="RHEA-COMP:12135"/>
        <dbReference type="ChEBI" id="CHEBI:15377"/>
        <dbReference type="ChEBI" id="CHEBI:15378"/>
        <dbReference type="ChEBI" id="CHEBI:17790"/>
        <dbReference type="ChEBI" id="CHEBI:90516"/>
        <dbReference type="ChEBI" id="CHEBI:90517"/>
        <dbReference type="EC" id="3.1.1.89"/>
    </reaction>
</comment>
<dbReference type="EC" id="3.1.1.-" evidence="5"/>
<keyword evidence="9" id="KW-1185">Reference proteome</keyword>
<comment type="function">
    <text evidence="5">Demethylates proteins that have been reversibly carboxymethylated.</text>
</comment>
<evidence type="ECO:0000256" key="2">
    <source>
        <dbReference type="ARBA" id="ARBA00022487"/>
    </source>
</evidence>
<feature type="active site" evidence="6">
    <location>
        <position position="152"/>
    </location>
</feature>
<name>A0AAJ6QMT8_9ACAR</name>
<dbReference type="PANTHER" id="PTHR14189:SF0">
    <property type="entry name" value="PROTEIN PHOSPHATASE METHYLESTERASE 1"/>
    <property type="match status" value="1"/>
</dbReference>
<gene>
    <name evidence="10" type="primary">LOC100901237</name>
</gene>
<dbReference type="PIRSF" id="PIRSF022950">
    <property type="entry name" value="PPase_methylesterase_euk"/>
    <property type="match status" value="1"/>
</dbReference>
<evidence type="ECO:0000313" key="9">
    <source>
        <dbReference type="Proteomes" id="UP000694867"/>
    </source>
</evidence>
<feature type="region of interest" description="Disordered" evidence="7">
    <location>
        <begin position="246"/>
        <end position="281"/>
    </location>
</feature>
<evidence type="ECO:0000259" key="8">
    <source>
        <dbReference type="Pfam" id="PF12697"/>
    </source>
</evidence>
<feature type="active site" evidence="6">
    <location>
        <position position="350"/>
    </location>
</feature>
<dbReference type="SUPFAM" id="SSF53474">
    <property type="entry name" value="alpha/beta-Hydrolases"/>
    <property type="match status" value="1"/>
</dbReference>
<dbReference type="Gene3D" id="3.40.50.1820">
    <property type="entry name" value="alpha/beta hydrolase"/>
    <property type="match status" value="1"/>
</dbReference>
<dbReference type="InterPro" id="IPR029058">
    <property type="entry name" value="AB_hydrolase_fold"/>
</dbReference>
<evidence type="ECO:0000256" key="4">
    <source>
        <dbReference type="ARBA" id="ARBA00049203"/>
    </source>
</evidence>
<feature type="region of interest" description="Disordered" evidence="7">
    <location>
        <begin position="1"/>
        <end position="33"/>
    </location>
</feature>
<feature type="active site" evidence="6">
    <location>
        <position position="177"/>
    </location>
</feature>
<evidence type="ECO:0000256" key="7">
    <source>
        <dbReference type="SAM" id="MobiDB-lite"/>
    </source>
</evidence>
<sequence>MSSLQREILRSKLPPVPPGGNGPPPTRRGRKDYSPVKWSQYFEEIREIPVDGGDVFTVYRCQSADYKPENPVLILLHGAGYSGLTWSCFAMEIVKMAKCGVIAIDLRGHGESHSQNEEDLSAETMARDVGQIYKSLFPDQETQPPAILIGHSMGGALAVHVAARELIPVIAGLVVIDVVEGTAMDALQSMQNVLRCRPKTFNSLEYAVEWSCRSGQTRNIESAKVSMPAMLKRISDGVPATKLIGQSESQDEAPKPAASGASDTGIPEDEEAEFEKPEPPQAQRGFTWRIDLSLSEPFWEGWFKGLSATFLRCSGPKLLLLAGIDRLDKDLTIGQMQGKFQTQVLPKVGHAVHEDAPDKVAETIAAFLVRNQLCEKIGDFTPPSAGC</sequence>
<feature type="compositionally biased region" description="Pro residues" evidence="7">
    <location>
        <begin position="14"/>
        <end position="26"/>
    </location>
</feature>
<dbReference type="PANTHER" id="PTHR14189">
    <property type="entry name" value="PROTEIN PHOSPHATASE METHYLESTERASE-1 RELATED"/>
    <property type="match status" value="1"/>
</dbReference>
<dbReference type="InterPro" id="IPR000073">
    <property type="entry name" value="AB_hydrolase_1"/>
</dbReference>
<proteinExistence type="inferred from homology"/>
<evidence type="ECO:0000256" key="5">
    <source>
        <dbReference type="PIRNR" id="PIRNR022950"/>
    </source>
</evidence>
<reference evidence="10" key="1">
    <citation type="submission" date="2025-08" db="UniProtKB">
        <authorList>
            <consortium name="RefSeq"/>
        </authorList>
    </citation>
    <scope>IDENTIFICATION</scope>
</reference>
<keyword evidence="2 5" id="KW-0719">Serine esterase</keyword>
<protein>
    <recommendedName>
        <fullName evidence="5">Protein phosphatase methylesterase 1</fullName>
        <shortName evidence="5">PME-1</shortName>
        <ecNumber evidence="5">3.1.1.-</ecNumber>
    </recommendedName>
</protein>
<accession>A0AAJ6QMT8</accession>
<evidence type="ECO:0000313" key="10">
    <source>
        <dbReference type="RefSeq" id="XP_003738090.1"/>
    </source>
</evidence>
<organism evidence="9 10">
    <name type="scientific">Galendromus occidentalis</name>
    <name type="common">western predatory mite</name>
    <dbReference type="NCBI Taxonomy" id="34638"/>
    <lineage>
        <taxon>Eukaryota</taxon>
        <taxon>Metazoa</taxon>
        <taxon>Ecdysozoa</taxon>
        <taxon>Arthropoda</taxon>
        <taxon>Chelicerata</taxon>
        <taxon>Arachnida</taxon>
        <taxon>Acari</taxon>
        <taxon>Parasitiformes</taxon>
        <taxon>Mesostigmata</taxon>
        <taxon>Gamasina</taxon>
        <taxon>Phytoseioidea</taxon>
        <taxon>Phytoseiidae</taxon>
        <taxon>Typhlodrominae</taxon>
        <taxon>Galendromus</taxon>
    </lineage>
</organism>
<dbReference type="RefSeq" id="XP_003738090.1">
    <property type="nucleotide sequence ID" value="XM_003738042.1"/>
</dbReference>
<dbReference type="AlphaFoldDB" id="A0AAJ6QMT8"/>
<dbReference type="InterPro" id="IPR016812">
    <property type="entry name" value="PPase_methylesterase_euk"/>
</dbReference>
<evidence type="ECO:0000256" key="1">
    <source>
        <dbReference type="ARBA" id="ARBA00008645"/>
    </source>
</evidence>
<feature type="domain" description="AB hydrolase-1" evidence="8">
    <location>
        <begin position="73"/>
        <end position="362"/>
    </location>
</feature>
<dbReference type="GeneID" id="100901237"/>
<dbReference type="GO" id="GO:0051723">
    <property type="term" value="F:protein methylesterase activity"/>
    <property type="evidence" value="ECO:0007669"/>
    <property type="project" value="UniProtKB-EC"/>
</dbReference>